<reference evidence="1" key="1">
    <citation type="journal article" date="2020" name="Stud. Mycol.">
        <title>101 Dothideomycetes genomes: a test case for predicting lifestyles and emergence of pathogens.</title>
        <authorList>
            <person name="Haridas S."/>
            <person name="Albert R."/>
            <person name="Binder M."/>
            <person name="Bloem J."/>
            <person name="Labutti K."/>
            <person name="Salamov A."/>
            <person name="Andreopoulos B."/>
            <person name="Baker S."/>
            <person name="Barry K."/>
            <person name="Bills G."/>
            <person name="Bluhm B."/>
            <person name="Cannon C."/>
            <person name="Castanera R."/>
            <person name="Culley D."/>
            <person name="Daum C."/>
            <person name="Ezra D."/>
            <person name="Gonzalez J."/>
            <person name="Henrissat B."/>
            <person name="Kuo A."/>
            <person name="Liang C."/>
            <person name="Lipzen A."/>
            <person name="Lutzoni F."/>
            <person name="Magnuson J."/>
            <person name="Mondo S."/>
            <person name="Nolan M."/>
            <person name="Ohm R."/>
            <person name="Pangilinan J."/>
            <person name="Park H.-J."/>
            <person name="Ramirez L."/>
            <person name="Alfaro M."/>
            <person name="Sun H."/>
            <person name="Tritt A."/>
            <person name="Yoshinaga Y."/>
            <person name="Zwiers L.-H."/>
            <person name="Turgeon B."/>
            <person name="Goodwin S."/>
            <person name="Spatafora J."/>
            <person name="Crous P."/>
            <person name="Grigoriev I."/>
        </authorList>
    </citation>
    <scope>NUCLEOTIDE SEQUENCE</scope>
    <source>
        <strain evidence="1">CBS 207.26</strain>
    </source>
</reference>
<evidence type="ECO:0000313" key="1">
    <source>
        <dbReference type="EMBL" id="KAF2178587.1"/>
    </source>
</evidence>
<organism evidence="1 2">
    <name type="scientific">Zopfia rhizophila CBS 207.26</name>
    <dbReference type="NCBI Taxonomy" id="1314779"/>
    <lineage>
        <taxon>Eukaryota</taxon>
        <taxon>Fungi</taxon>
        <taxon>Dikarya</taxon>
        <taxon>Ascomycota</taxon>
        <taxon>Pezizomycotina</taxon>
        <taxon>Dothideomycetes</taxon>
        <taxon>Dothideomycetes incertae sedis</taxon>
        <taxon>Zopfiaceae</taxon>
        <taxon>Zopfia</taxon>
    </lineage>
</organism>
<protein>
    <recommendedName>
        <fullName evidence="3">F-box domain-containing protein</fullName>
    </recommendedName>
</protein>
<keyword evidence="2" id="KW-1185">Reference proteome</keyword>
<dbReference type="AlphaFoldDB" id="A0A6A6DGI4"/>
<sequence length="215" mass="24369">MVAVSCLLLSVPPEIRLIIYELLWVPLTAQIASNNGRLTPAAIPISADLNLLLACRQIYYEARRLAFSNHTFTITRNFDKLPLTLEPRVEPFNLIRSIAIPGYRPLHSSSLSRCYTFKEICSLVRRFKNLDQIIILTTEVSVIGRSLRSRKAHVNFRLKKAKYLQDERFVPSYDLSSLDGEKGNVGWRLSVSIGEGMVRHADILPHGLHDVEDEG</sequence>
<gene>
    <name evidence="1" type="ORF">K469DRAFT_718130</name>
</gene>
<dbReference type="Proteomes" id="UP000800200">
    <property type="component" value="Unassembled WGS sequence"/>
</dbReference>
<name>A0A6A6DGI4_9PEZI</name>
<dbReference type="PANTHER" id="PTHR42085:SF1">
    <property type="entry name" value="F-BOX DOMAIN-CONTAINING PROTEIN"/>
    <property type="match status" value="1"/>
</dbReference>
<dbReference type="EMBL" id="ML994674">
    <property type="protein sequence ID" value="KAF2178587.1"/>
    <property type="molecule type" value="Genomic_DNA"/>
</dbReference>
<dbReference type="PANTHER" id="PTHR42085">
    <property type="entry name" value="F-BOX DOMAIN-CONTAINING PROTEIN"/>
    <property type="match status" value="1"/>
</dbReference>
<evidence type="ECO:0008006" key="3">
    <source>
        <dbReference type="Google" id="ProtNLM"/>
    </source>
</evidence>
<evidence type="ECO:0000313" key="2">
    <source>
        <dbReference type="Proteomes" id="UP000800200"/>
    </source>
</evidence>
<proteinExistence type="predicted"/>
<dbReference type="InterPro" id="IPR038883">
    <property type="entry name" value="AN11006-like"/>
</dbReference>
<dbReference type="OrthoDB" id="3797024at2759"/>
<accession>A0A6A6DGI4</accession>